<reference evidence="2 3" key="1">
    <citation type="submission" date="2011-01" db="EMBL/GenBank/DDBJ databases">
        <authorList>
            <person name="Muzny D."/>
            <person name="Qin X."/>
            <person name="Deng J."/>
            <person name="Jiang H."/>
            <person name="Liu Y."/>
            <person name="Qu J."/>
            <person name="Song X.-Z."/>
            <person name="Zhang L."/>
            <person name="Thornton R."/>
            <person name="Coyle M."/>
            <person name="Francisco L."/>
            <person name="Jackson L."/>
            <person name="Javaid M."/>
            <person name="Korchina V."/>
            <person name="Kovar C."/>
            <person name="Mata R."/>
            <person name="Mathew T."/>
            <person name="Ngo R."/>
            <person name="Nguyen L."/>
            <person name="Nguyen N."/>
            <person name="Okwuonu G."/>
            <person name="Ongeri F."/>
            <person name="Pham C."/>
            <person name="Simmons D."/>
            <person name="Wilczek-Boney K."/>
            <person name="Hale W."/>
            <person name="Jakkamsetti A."/>
            <person name="Pham P."/>
            <person name="Ruth R."/>
            <person name="San Lucas F."/>
            <person name="Warren J."/>
            <person name="Zhang J."/>
            <person name="Zhao Z."/>
            <person name="Zhou C."/>
            <person name="Zhu D."/>
            <person name="Lee S."/>
            <person name="Bess C."/>
            <person name="Blankenburg K."/>
            <person name="Forbes L."/>
            <person name="Fu Q."/>
            <person name="Gubbala S."/>
            <person name="Hirani K."/>
            <person name="Jayaseelan J.C."/>
            <person name="Lara F."/>
            <person name="Munidasa M."/>
            <person name="Palculict T."/>
            <person name="Patil S."/>
            <person name="Pu L.-L."/>
            <person name="Saada N."/>
            <person name="Tang L."/>
            <person name="Weissenberger G."/>
            <person name="Zhu Y."/>
            <person name="Hemphill L."/>
            <person name="Shang Y."/>
            <person name="Youmans B."/>
            <person name="Ayvaz T."/>
            <person name="Ross M."/>
            <person name="Santibanez J."/>
            <person name="Aqrawi P."/>
            <person name="Gross S."/>
            <person name="Joshi V."/>
            <person name="Fowler G."/>
            <person name="Nazareth L."/>
            <person name="Reid J."/>
            <person name="Worley K."/>
            <person name="Petrosino J."/>
            <person name="Highlander S."/>
            <person name="Gibbs R."/>
        </authorList>
    </citation>
    <scope>NUCLEOTIDE SEQUENCE [LARGE SCALE GENOMIC DNA]</scope>
    <source>
        <strain evidence="2 3">ATCC 33394</strain>
    </source>
</reference>
<dbReference type="RefSeq" id="WP_003781429.1">
    <property type="nucleotide sequence ID" value="NZ_GL870929.1"/>
</dbReference>
<proteinExistence type="predicted"/>
<sequence>MSTMPDMPDRLNKTLYTLLFAVLLVVISRQIDRWLDTEIVWRMPLRAGCALLFGSMLLYHGKTYHLKQPAQGWERTVHTAKRILYYGAGCFALAHIVGVVSTYAVPGRPEQARLLQRPIIRETGQPRCEQGYCQWQVRRDNGSTAMIWLPEHQQEDATVQIWVWQSWLAVRMESE</sequence>
<dbReference type="HOGENOM" id="CLU_1530543_0_0_4"/>
<keyword evidence="3" id="KW-1185">Reference proteome</keyword>
<keyword evidence="1" id="KW-1133">Transmembrane helix</keyword>
<gene>
    <name evidence="2" type="ORF">HMPREF9098_0417</name>
</gene>
<dbReference type="AlphaFoldDB" id="F0EX37"/>
<organism evidence="2 3">
    <name type="scientific">Kingella denitrificans ATCC 33394</name>
    <dbReference type="NCBI Taxonomy" id="888741"/>
    <lineage>
        <taxon>Bacteria</taxon>
        <taxon>Pseudomonadati</taxon>
        <taxon>Pseudomonadota</taxon>
        <taxon>Betaproteobacteria</taxon>
        <taxon>Neisseriales</taxon>
        <taxon>Neisseriaceae</taxon>
        <taxon>Kingella</taxon>
    </lineage>
</organism>
<dbReference type="EMBL" id="AEWV01000006">
    <property type="protein sequence ID" value="EGC18268.1"/>
    <property type="molecule type" value="Genomic_DNA"/>
</dbReference>
<protein>
    <submittedName>
        <fullName evidence="2">Uncharacterized protein</fullName>
    </submittedName>
</protein>
<dbReference type="Proteomes" id="UP000004088">
    <property type="component" value="Unassembled WGS sequence"/>
</dbReference>
<name>F0EX37_9NEIS</name>
<comment type="caution">
    <text evidence="2">The sequence shown here is derived from an EMBL/GenBank/DDBJ whole genome shotgun (WGS) entry which is preliminary data.</text>
</comment>
<keyword evidence="1" id="KW-0812">Transmembrane</keyword>
<keyword evidence="1" id="KW-0472">Membrane</keyword>
<accession>F0EX37</accession>
<evidence type="ECO:0000313" key="2">
    <source>
        <dbReference type="EMBL" id="EGC18268.1"/>
    </source>
</evidence>
<dbReference type="STRING" id="888741.HMPREF9098_0417"/>
<feature type="transmembrane region" description="Helical" evidence="1">
    <location>
        <begin position="83"/>
        <end position="105"/>
    </location>
</feature>
<evidence type="ECO:0000313" key="3">
    <source>
        <dbReference type="Proteomes" id="UP000004088"/>
    </source>
</evidence>
<evidence type="ECO:0000256" key="1">
    <source>
        <dbReference type="SAM" id="Phobius"/>
    </source>
</evidence>
<feature type="transmembrane region" description="Helical" evidence="1">
    <location>
        <begin position="39"/>
        <end position="59"/>
    </location>
</feature>